<dbReference type="Pfam" id="PF13855">
    <property type="entry name" value="LRR_8"/>
    <property type="match status" value="1"/>
</dbReference>
<keyword evidence="2" id="KW-1185">Reference proteome</keyword>
<protein>
    <submittedName>
        <fullName evidence="1">Uncharacterized protein</fullName>
    </submittedName>
</protein>
<proteinExistence type="predicted"/>
<dbReference type="Proteomes" id="UP000233551">
    <property type="component" value="Unassembled WGS sequence"/>
</dbReference>
<evidence type="ECO:0000313" key="2">
    <source>
        <dbReference type="Proteomes" id="UP000233551"/>
    </source>
</evidence>
<sequence>MAVTAMPAIIGSRPKPVPVQQIDLNSSRPPLTLPSMTQNNSSHGCRQKQMSILIQSSASSGSSSARSSISFVDPDQRASPTYLGSFNLWPEAHSLVESAADTLPCICLGADYRCAGWTRRFHEIQKHKMNNQKQKDSCMLSEYQNSKVVENQEDIPDLMVIGSSGKTDVKRVPLEVQPCCNIDNPDEDNDSCCTDSDTEDATASRAGRKYQKLIVSEVIDQDIQIPDFHKQSSPGASVEERTLSDVSDIESWQYALDGLRTKHASCGDEFENVLTNVLKFSTELLENDVTRVCLRSFALRGVKSEAAGASLIDSWIREGILVTRSEGERPEEACEFMMRGGLGLVEPSEVGEWERAKEICLMQNDFTELPENPRRPSLSVLFLQRNHKLRTIPPSFSGQMPALEVLNQSRTSIKSLPDSLFQLVSLKRLFLNECILLRTLSAKVGGLKNLEVLDPEGTKLMGLPKEIEQLVNLTCLEVSILGSASHKLSKTVYPLILSGVLSSPLHLEELNIDVGPDAEWWDSRAEGLVGEICSLERLSTLLLSESGTFAAVRCNNLITLQADCGKHIGRLMSRLSADIEFELEQWDRYLKYIQGEGVPEEVKKKGSLSSLKPLTLRTCPKLTSVFTQEPLDNLFNLEELSIEDCPAVMSLVGCIHSACSETSTYLPMRKKLSLHYLTELSSICSGLQVAPRIEWLSSYDCPNLKCLELSVKEMKRIKGPEELVGRLGVEQRSTGELGRYFCPY</sequence>
<dbReference type="PANTHER" id="PTHR47186">
    <property type="entry name" value="LEUCINE-RICH REPEAT-CONTAINING PROTEIN 57"/>
    <property type="match status" value="1"/>
</dbReference>
<comment type="caution">
    <text evidence="1">The sequence shown here is derived from an EMBL/GenBank/DDBJ whole genome shotgun (WGS) entry which is preliminary data.</text>
</comment>
<dbReference type="AlphaFoldDB" id="A0A2I0L2G6"/>
<dbReference type="InterPro" id="IPR001611">
    <property type="entry name" value="Leu-rich_rpt"/>
</dbReference>
<dbReference type="InterPro" id="IPR032675">
    <property type="entry name" value="LRR_dom_sf"/>
</dbReference>
<organism evidence="1 2">
    <name type="scientific">Punica granatum</name>
    <name type="common">Pomegranate</name>
    <dbReference type="NCBI Taxonomy" id="22663"/>
    <lineage>
        <taxon>Eukaryota</taxon>
        <taxon>Viridiplantae</taxon>
        <taxon>Streptophyta</taxon>
        <taxon>Embryophyta</taxon>
        <taxon>Tracheophyta</taxon>
        <taxon>Spermatophyta</taxon>
        <taxon>Magnoliopsida</taxon>
        <taxon>eudicotyledons</taxon>
        <taxon>Gunneridae</taxon>
        <taxon>Pentapetalae</taxon>
        <taxon>rosids</taxon>
        <taxon>malvids</taxon>
        <taxon>Myrtales</taxon>
        <taxon>Lythraceae</taxon>
        <taxon>Punica</taxon>
    </lineage>
</organism>
<dbReference type="EMBL" id="PGOL01000189">
    <property type="protein sequence ID" value="PKI74902.1"/>
    <property type="molecule type" value="Genomic_DNA"/>
</dbReference>
<accession>A0A2I0L2G6</accession>
<dbReference type="PANTHER" id="PTHR47186:SF14">
    <property type="entry name" value="PROTEIN KINASE DOMAIN-CONTAINING PROTEIN"/>
    <property type="match status" value="1"/>
</dbReference>
<name>A0A2I0L2G6_PUNGR</name>
<reference evidence="1 2" key="1">
    <citation type="submission" date="2017-11" db="EMBL/GenBank/DDBJ databases">
        <title>De-novo sequencing of pomegranate (Punica granatum L.) genome.</title>
        <authorList>
            <person name="Akparov Z."/>
            <person name="Amiraslanov A."/>
            <person name="Hajiyeva S."/>
            <person name="Abbasov M."/>
            <person name="Kaur K."/>
            <person name="Hamwieh A."/>
            <person name="Solovyev V."/>
            <person name="Salamov A."/>
            <person name="Braich B."/>
            <person name="Kosarev P."/>
            <person name="Mahmoud A."/>
            <person name="Hajiyev E."/>
            <person name="Babayeva S."/>
            <person name="Izzatullayeva V."/>
            <person name="Mammadov A."/>
            <person name="Mammadov A."/>
            <person name="Sharifova S."/>
            <person name="Ojaghi J."/>
            <person name="Eynullazada K."/>
            <person name="Bayramov B."/>
            <person name="Abdulazimova A."/>
            <person name="Shahmuradov I."/>
        </authorList>
    </citation>
    <scope>NUCLEOTIDE SEQUENCE [LARGE SCALE GENOMIC DNA]</scope>
    <source>
        <strain evidence="2">cv. AG2017</strain>
        <tissue evidence="1">Leaf</tissue>
    </source>
</reference>
<dbReference type="Gene3D" id="3.80.10.10">
    <property type="entry name" value="Ribonuclease Inhibitor"/>
    <property type="match status" value="2"/>
</dbReference>
<dbReference type="SUPFAM" id="SSF52058">
    <property type="entry name" value="L domain-like"/>
    <property type="match status" value="1"/>
</dbReference>
<dbReference type="STRING" id="22663.A0A2I0L2G6"/>
<gene>
    <name evidence="1" type="ORF">CRG98_004674</name>
</gene>
<evidence type="ECO:0000313" key="1">
    <source>
        <dbReference type="EMBL" id="PKI74902.1"/>
    </source>
</evidence>